<gene>
    <name evidence="2" type="ORF">FA02_0235</name>
</gene>
<evidence type="ECO:0000313" key="2">
    <source>
        <dbReference type="EMBL" id="AJW30502.1"/>
    </source>
</evidence>
<keyword evidence="1" id="KW-0472">Membrane</keyword>
<feature type="transmembrane region" description="Helical" evidence="1">
    <location>
        <begin position="20"/>
        <end position="39"/>
    </location>
</feature>
<protein>
    <submittedName>
        <fullName evidence="2">Uncharacterized protein</fullName>
    </submittedName>
</protein>
<dbReference type="EMBL" id="KJ947870">
    <property type="protein sequence ID" value="AJW30502.1"/>
    <property type="molecule type" value="Genomic_DNA"/>
</dbReference>
<name>A0A0D5A1U0_PROMR</name>
<evidence type="ECO:0000256" key="1">
    <source>
        <dbReference type="SAM" id="Phobius"/>
    </source>
</evidence>
<organism evidence="2">
    <name type="scientific">Prochlorococcus marinus str. P0902-H212</name>
    <dbReference type="NCBI Taxonomy" id="1620696"/>
    <lineage>
        <taxon>Bacteria</taxon>
        <taxon>Bacillati</taxon>
        <taxon>Cyanobacteriota</taxon>
        <taxon>Cyanophyceae</taxon>
        <taxon>Synechococcales</taxon>
        <taxon>Prochlorococcaceae</taxon>
        <taxon>Prochlorococcus</taxon>
    </lineage>
</organism>
<keyword evidence="1" id="KW-0812">Transmembrane</keyword>
<proteinExistence type="predicted"/>
<dbReference type="AlphaFoldDB" id="A0A0D5A1U0"/>
<keyword evidence="1" id="KW-1133">Transmembrane helix</keyword>
<sequence length="68" mass="7723">MFKQEALLEYLSSPEGINKIIVGIILVGAINAIFITYSVRRTYGAAKKEREQLKIQQDKIDKLSPKNE</sequence>
<reference evidence="2" key="1">
    <citation type="submission" date="2014-06" db="EMBL/GenBank/DDBJ databases">
        <authorList>
            <person name="Berube P.M."/>
        </authorList>
    </citation>
    <scope>NUCLEOTIDE SEQUENCE</scope>
    <source>
        <strain evidence="2">P0902-H212</strain>
    </source>
</reference>
<accession>A0A0D5A1U0</accession>